<evidence type="ECO:0000256" key="1">
    <source>
        <dbReference type="SAM" id="MobiDB-lite"/>
    </source>
</evidence>
<gene>
    <name evidence="2" type="ORF">ACA1_264700</name>
</gene>
<feature type="compositionally biased region" description="Basic and acidic residues" evidence="1">
    <location>
        <begin position="85"/>
        <end position="96"/>
    </location>
</feature>
<dbReference type="EMBL" id="KB007933">
    <property type="protein sequence ID" value="ELR19296.1"/>
    <property type="molecule type" value="Genomic_DNA"/>
</dbReference>
<feature type="compositionally biased region" description="Basic residues" evidence="1">
    <location>
        <begin position="239"/>
        <end position="250"/>
    </location>
</feature>
<dbReference type="GeneID" id="14920073"/>
<feature type="compositionally biased region" description="Polar residues" evidence="1">
    <location>
        <begin position="45"/>
        <end position="60"/>
    </location>
</feature>
<feature type="region of interest" description="Disordered" evidence="1">
    <location>
        <begin position="1"/>
        <end position="60"/>
    </location>
</feature>
<name>L8H4A9_ACACF</name>
<sequence length="261" mass="30033">MKIPGLKLSKGESYTDSWGSEDEIEQPHHHQHPSLEGNGQHHLSPRSSNNDHLPPQSTVQSYGNIKMKSKNLMCHLISPRSYSKFQKEEEERERRQRVAASGTRWDQDDEDFHSRARVAPVHPNDATTLDQVWLGFEEQTAPSEAYVERRKYQQAAAIDYYMKNGQQIGGEVETPEELARMAGPKVIRTAANGDAEAIGDENEQCLEWVRYEQRRGETRSRSLSTGNKYDTNSKYIAKPIKHKSSNKHHKKGDERPMLRYY</sequence>
<feature type="region of interest" description="Disordered" evidence="1">
    <location>
        <begin position="216"/>
        <end position="261"/>
    </location>
</feature>
<proteinExistence type="predicted"/>
<dbReference type="Proteomes" id="UP000011083">
    <property type="component" value="Unassembled WGS sequence"/>
</dbReference>
<organism evidence="2 3">
    <name type="scientific">Acanthamoeba castellanii (strain ATCC 30010 / Neff)</name>
    <dbReference type="NCBI Taxonomy" id="1257118"/>
    <lineage>
        <taxon>Eukaryota</taxon>
        <taxon>Amoebozoa</taxon>
        <taxon>Discosea</taxon>
        <taxon>Longamoebia</taxon>
        <taxon>Centramoebida</taxon>
        <taxon>Acanthamoebidae</taxon>
        <taxon>Acanthamoeba</taxon>
    </lineage>
</organism>
<protein>
    <submittedName>
        <fullName evidence="2">Uncharacterized protein</fullName>
    </submittedName>
</protein>
<feature type="compositionally biased region" description="Basic and acidic residues" evidence="1">
    <location>
        <begin position="251"/>
        <end position="261"/>
    </location>
</feature>
<feature type="region of interest" description="Disordered" evidence="1">
    <location>
        <begin position="84"/>
        <end position="109"/>
    </location>
</feature>
<dbReference type="AlphaFoldDB" id="L8H4A9"/>
<dbReference type="RefSeq" id="XP_004341381.1">
    <property type="nucleotide sequence ID" value="XM_004341333.1"/>
</dbReference>
<dbReference type="KEGG" id="acan:ACA1_264700"/>
<dbReference type="VEuPathDB" id="AmoebaDB:ACA1_264700"/>
<keyword evidence="3" id="KW-1185">Reference proteome</keyword>
<accession>L8H4A9</accession>
<evidence type="ECO:0000313" key="2">
    <source>
        <dbReference type="EMBL" id="ELR19296.1"/>
    </source>
</evidence>
<reference evidence="2 3" key="1">
    <citation type="journal article" date="2013" name="Genome Biol.">
        <title>Genome of Acanthamoeba castellanii highlights extensive lateral gene transfer and early evolution of tyrosine kinase signaling.</title>
        <authorList>
            <person name="Clarke M."/>
            <person name="Lohan A.J."/>
            <person name="Liu B."/>
            <person name="Lagkouvardos I."/>
            <person name="Roy S."/>
            <person name="Zafar N."/>
            <person name="Bertelli C."/>
            <person name="Schilde C."/>
            <person name="Kianianmomeni A."/>
            <person name="Burglin T.R."/>
            <person name="Frech C."/>
            <person name="Turcotte B."/>
            <person name="Kopec K.O."/>
            <person name="Synnott J.M."/>
            <person name="Choo C."/>
            <person name="Paponov I."/>
            <person name="Finkler A."/>
            <person name="Soon Heng Tan C."/>
            <person name="Hutchins A.P."/>
            <person name="Weinmeier T."/>
            <person name="Rattei T."/>
            <person name="Chu J.S."/>
            <person name="Gimenez G."/>
            <person name="Irimia M."/>
            <person name="Rigden D.J."/>
            <person name="Fitzpatrick D.A."/>
            <person name="Lorenzo-Morales J."/>
            <person name="Bateman A."/>
            <person name="Chiu C.H."/>
            <person name="Tang P."/>
            <person name="Hegemann P."/>
            <person name="Fromm H."/>
            <person name="Raoult D."/>
            <person name="Greub G."/>
            <person name="Miranda-Saavedra D."/>
            <person name="Chen N."/>
            <person name="Nash P."/>
            <person name="Ginger M.L."/>
            <person name="Horn M."/>
            <person name="Schaap P."/>
            <person name="Caler L."/>
            <person name="Loftus B."/>
        </authorList>
    </citation>
    <scope>NUCLEOTIDE SEQUENCE [LARGE SCALE GENOMIC DNA]</scope>
    <source>
        <strain evidence="2 3">Neff</strain>
    </source>
</reference>
<feature type="compositionally biased region" description="Polar residues" evidence="1">
    <location>
        <begin position="221"/>
        <end position="234"/>
    </location>
</feature>
<evidence type="ECO:0000313" key="3">
    <source>
        <dbReference type="Proteomes" id="UP000011083"/>
    </source>
</evidence>